<evidence type="ECO:0000259" key="7">
    <source>
        <dbReference type="Pfam" id="PF00155"/>
    </source>
</evidence>
<dbReference type="SUPFAM" id="SSF53383">
    <property type="entry name" value="PLP-dependent transferases"/>
    <property type="match status" value="1"/>
</dbReference>
<dbReference type="AlphaFoldDB" id="A0A5Q2RNK6"/>
<dbReference type="InterPro" id="IPR015424">
    <property type="entry name" value="PyrdxlP-dep_Trfase"/>
</dbReference>
<proteinExistence type="inferred from homology"/>
<comment type="subunit">
    <text evidence="3">Homodimer.</text>
</comment>
<evidence type="ECO:0000256" key="3">
    <source>
        <dbReference type="ARBA" id="ARBA00011738"/>
    </source>
</evidence>
<keyword evidence="6" id="KW-0663">Pyridoxal phosphate</keyword>
<keyword evidence="4 8" id="KW-0032">Aminotransferase</keyword>
<dbReference type="Gene3D" id="3.40.640.10">
    <property type="entry name" value="Type I PLP-dependent aspartate aminotransferase-like (Major domain)"/>
    <property type="match status" value="1"/>
</dbReference>
<dbReference type="InterPro" id="IPR004839">
    <property type="entry name" value="Aminotransferase_I/II_large"/>
</dbReference>
<name>A0A5Q2RNK6_9ACTN</name>
<evidence type="ECO:0000313" key="8">
    <source>
        <dbReference type="EMBL" id="QGG96171.1"/>
    </source>
</evidence>
<dbReference type="GO" id="GO:1901605">
    <property type="term" value="P:alpha-amino acid metabolic process"/>
    <property type="evidence" value="ECO:0007669"/>
    <property type="project" value="TreeGrafter"/>
</dbReference>
<gene>
    <name evidence="8" type="ORF">GH723_14260</name>
</gene>
<evidence type="ECO:0000256" key="4">
    <source>
        <dbReference type="ARBA" id="ARBA00022576"/>
    </source>
</evidence>
<evidence type="ECO:0000256" key="1">
    <source>
        <dbReference type="ARBA" id="ARBA00001933"/>
    </source>
</evidence>
<feature type="domain" description="Aminotransferase class I/classII large" evidence="7">
    <location>
        <begin position="28"/>
        <end position="390"/>
    </location>
</feature>
<keyword evidence="5 8" id="KW-0808">Transferase</keyword>
<evidence type="ECO:0000256" key="5">
    <source>
        <dbReference type="ARBA" id="ARBA00022679"/>
    </source>
</evidence>
<dbReference type="GO" id="GO:0030170">
    <property type="term" value="F:pyridoxal phosphate binding"/>
    <property type="evidence" value="ECO:0007669"/>
    <property type="project" value="InterPro"/>
</dbReference>
<protein>
    <submittedName>
        <fullName evidence="8">Aminotransferase class I/II-fold pyridoxal phosphate-dependent enzyme</fullName>
    </submittedName>
</protein>
<dbReference type="PANTHER" id="PTHR42790">
    <property type="entry name" value="AMINOTRANSFERASE"/>
    <property type="match status" value="1"/>
</dbReference>
<evidence type="ECO:0000256" key="2">
    <source>
        <dbReference type="ARBA" id="ARBA00007441"/>
    </source>
</evidence>
<evidence type="ECO:0000256" key="6">
    <source>
        <dbReference type="ARBA" id="ARBA00022898"/>
    </source>
</evidence>
<reference evidence="8 9" key="1">
    <citation type="submission" date="2019-11" db="EMBL/GenBank/DDBJ databases">
        <authorList>
            <person name="He Y."/>
        </authorList>
    </citation>
    <scope>NUCLEOTIDE SEQUENCE [LARGE SCALE GENOMIC DNA]</scope>
    <source>
        <strain evidence="8 9">SCSIO 58843</strain>
    </source>
</reference>
<dbReference type="Gene3D" id="3.90.1150.10">
    <property type="entry name" value="Aspartate Aminotransferase, domain 1"/>
    <property type="match status" value="1"/>
</dbReference>
<comment type="cofactor">
    <cofactor evidence="1">
        <name>pyridoxal 5'-phosphate</name>
        <dbReference type="ChEBI" id="CHEBI:597326"/>
    </cofactor>
</comment>
<dbReference type="InterPro" id="IPR050859">
    <property type="entry name" value="Class-I_PLP-dep_aminotransf"/>
</dbReference>
<dbReference type="Pfam" id="PF00155">
    <property type="entry name" value="Aminotran_1_2"/>
    <property type="match status" value="1"/>
</dbReference>
<dbReference type="KEGG" id="atq:GH723_14260"/>
<dbReference type="EMBL" id="CP045851">
    <property type="protein sequence ID" value="QGG96171.1"/>
    <property type="molecule type" value="Genomic_DNA"/>
</dbReference>
<dbReference type="GO" id="GO:0008483">
    <property type="term" value="F:transaminase activity"/>
    <property type="evidence" value="ECO:0007669"/>
    <property type="project" value="UniProtKB-KW"/>
</dbReference>
<organism evidence="8 9">
    <name type="scientific">Actinomarinicola tropica</name>
    <dbReference type="NCBI Taxonomy" id="2789776"/>
    <lineage>
        <taxon>Bacteria</taxon>
        <taxon>Bacillati</taxon>
        <taxon>Actinomycetota</taxon>
        <taxon>Acidimicrobiia</taxon>
        <taxon>Acidimicrobiales</taxon>
        <taxon>Iamiaceae</taxon>
        <taxon>Actinomarinicola</taxon>
    </lineage>
</organism>
<sequence>MLLSRRAAGMSSSTIRDLLHLADRPEVISLAGGLPDPDGFPLDAIRDAVAHVLAGRTTALAALQYSSTEGDPGLRAWIAARHAAVTGRPTSPSQVLVTTGSQQGLDLLGRVLADPGDVAVVEEPGYLGAIQALRADALDVRGIPVDDDGLRTDALEDALRRGLRPRLVYTVPTFQNPTGTTLPDARRRHLAGLADRYGFAVVEDEPYTDLRFGGAPVVPVAAQSDRVVTLGTFSKTLAPGLRVGWLVGPAEVVAAATRAKQAVDLHTAGIAQQIALALVTAPGGIDEHVRRVAATYAERARALRAALVEAIGLRYELTDPGGGMFLWAAPRSDDAPDAAALLHAAIARGTAFVPGEAFVVGELTPRRRGAMRLSFATAPPDDLRVAASRLAAALDDVVGRDIRRI</sequence>
<comment type="similarity">
    <text evidence="2">Belongs to the class-I pyridoxal-phosphate-dependent aminotransferase family.</text>
</comment>
<accession>A0A5Q2RNK6</accession>
<dbReference type="InterPro" id="IPR015421">
    <property type="entry name" value="PyrdxlP-dep_Trfase_major"/>
</dbReference>
<dbReference type="RefSeq" id="WP_153760277.1">
    <property type="nucleotide sequence ID" value="NZ_CP045851.1"/>
</dbReference>
<evidence type="ECO:0000313" key="9">
    <source>
        <dbReference type="Proteomes" id="UP000334019"/>
    </source>
</evidence>
<dbReference type="PANTHER" id="PTHR42790:SF19">
    <property type="entry name" value="KYNURENINE_ALPHA-AMINOADIPATE AMINOTRANSFERASE, MITOCHONDRIAL"/>
    <property type="match status" value="1"/>
</dbReference>
<dbReference type="InterPro" id="IPR015422">
    <property type="entry name" value="PyrdxlP-dep_Trfase_small"/>
</dbReference>
<dbReference type="Proteomes" id="UP000334019">
    <property type="component" value="Chromosome"/>
</dbReference>
<dbReference type="CDD" id="cd00609">
    <property type="entry name" value="AAT_like"/>
    <property type="match status" value="1"/>
</dbReference>
<dbReference type="FunFam" id="3.40.640.10:FF:000053">
    <property type="entry name" value="Aminotransferase, class I"/>
    <property type="match status" value="1"/>
</dbReference>
<keyword evidence="9" id="KW-1185">Reference proteome</keyword>